<keyword evidence="4" id="KW-0808">Transferase</keyword>
<dbReference type="GO" id="GO:0016746">
    <property type="term" value="F:acyltransferase activity"/>
    <property type="evidence" value="ECO:0007669"/>
    <property type="project" value="UniProtKB-KW"/>
</dbReference>
<feature type="transmembrane region" description="Helical" evidence="2">
    <location>
        <begin position="198"/>
        <end position="218"/>
    </location>
</feature>
<feature type="transmembrane region" description="Helical" evidence="2">
    <location>
        <begin position="225"/>
        <end position="243"/>
    </location>
</feature>
<feature type="transmembrane region" description="Helical" evidence="2">
    <location>
        <begin position="255"/>
        <end position="275"/>
    </location>
</feature>
<feature type="transmembrane region" description="Helical" evidence="2">
    <location>
        <begin position="147"/>
        <end position="167"/>
    </location>
</feature>
<feature type="transmembrane region" description="Helical" evidence="2">
    <location>
        <begin position="174"/>
        <end position="192"/>
    </location>
</feature>
<evidence type="ECO:0000256" key="1">
    <source>
        <dbReference type="SAM" id="MobiDB-lite"/>
    </source>
</evidence>
<feature type="transmembrane region" description="Helical" evidence="2">
    <location>
        <begin position="61"/>
        <end position="80"/>
    </location>
</feature>
<sequence length="438" mass="48015">MEPHGAIRRGGSDRLVVVDGLRLISALMVVLYHLLHGEGVRDRAWGAPTDQLFPGLVDVAAYGWLGVEMFFLISGFVICMSSWGRSLGEFAVARVVRLYPAYWFAVVLTTTVLALFPVFATHLDWTHVLVNMTMLQSLMGVPDVEQAYWTLPVELLFYVLFALVVVARGVTVRRVVAFCALWTLASLFAPLVDNTAVTILLGRTYAQYFIAGIAFYLMYRFGANALLWAIVGFSWIIAISRLWAELETYTTGEFLPAAACVTVFFVIMALIANGLSDRIRWRWLTTAGALTYPLYLLHEQIGLTVITAARPYVPAWVLLGATVAGLLVLAYLVHRLVERPAAKRLRRALLRSLDSLRAADATPASRAVRPPAPRAPEPGTADGPRVPEPRAAEHPGRAAETGHDAIAALPREARAAGGPGDDDVDPRDARQRSSAGRR</sequence>
<proteinExistence type="predicted"/>
<organism evidence="4 5">
    <name type="scientific">Micromonospora globbae</name>
    <dbReference type="NCBI Taxonomy" id="1894969"/>
    <lineage>
        <taxon>Bacteria</taxon>
        <taxon>Bacillati</taxon>
        <taxon>Actinomycetota</taxon>
        <taxon>Actinomycetes</taxon>
        <taxon>Micromonosporales</taxon>
        <taxon>Micromonosporaceae</taxon>
        <taxon>Micromonospora</taxon>
    </lineage>
</organism>
<feature type="transmembrane region" description="Helical" evidence="2">
    <location>
        <begin position="287"/>
        <end position="309"/>
    </location>
</feature>
<dbReference type="InterPro" id="IPR050879">
    <property type="entry name" value="Acyltransferase_3"/>
</dbReference>
<dbReference type="PANTHER" id="PTHR23028">
    <property type="entry name" value="ACETYLTRANSFERASE"/>
    <property type="match status" value="1"/>
</dbReference>
<dbReference type="Pfam" id="PF01757">
    <property type="entry name" value="Acyl_transf_3"/>
    <property type="match status" value="1"/>
</dbReference>
<name>A0ABZ1S0D3_9ACTN</name>
<dbReference type="EMBL" id="CP108084">
    <property type="protein sequence ID" value="WUP47686.1"/>
    <property type="molecule type" value="Genomic_DNA"/>
</dbReference>
<evidence type="ECO:0000259" key="3">
    <source>
        <dbReference type="Pfam" id="PF01757"/>
    </source>
</evidence>
<dbReference type="InterPro" id="IPR002656">
    <property type="entry name" value="Acyl_transf_3_dom"/>
</dbReference>
<feature type="domain" description="Acyltransferase 3" evidence="3">
    <location>
        <begin position="18"/>
        <end position="332"/>
    </location>
</feature>
<feature type="region of interest" description="Disordered" evidence="1">
    <location>
        <begin position="361"/>
        <end position="438"/>
    </location>
</feature>
<keyword evidence="5" id="KW-1185">Reference proteome</keyword>
<keyword evidence="4" id="KW-0012">Acyltransferase</keyword>
<feature type="transmembrane region" description="Helical" evidence="2">
    <location>
        <begin position="101"/>
        <end position="120"/>
    </location>
</feature>
<keyword evidence="2" id="KW-0472">Membrane</keyword>
<evidence type="ECO:0000256" key="2">
    <source>
        <dbReference type="SAM" id="Phobius"/>
    </source>
</evidence>
<protein>
    <submittedName>
        <fullName evidence="4">Acyltransferase</fullName>
    </submittedName>
</protein>
<evidence type="ECO:0000313" key="4">
    <source>
        <dbReference type="EMBL" id="WUP47686.1"/>
    </source>
</evidence>
<accession>A0ABZ1S0D3</accession>
<feature type="compositionally biased region" description="Basic and acidic residues" evidence="1">
    <location>
        <begin position="385"/>
        <end position="403"/>
    </location>
</feature>
<dbReference type="PANTHER" id="PTHR23028:SF53">
    <property type="entry name" value="ACYL_TRANSF_3 DOMAIN-CONTAINING PROTEIN"/>
    <property type="match status" value="1"/>
</dbReference>
<gene>
    <name evidence="4" type="ORF">OG994_18850</name>
</gene>
<reference evidence="4" key="1">
    <citation type="submission" date="2022-10" db="EMBL/GenBank/DDBJ databases">
        <title>The complete genomes of actinobacterial strains from the NBC collection.</title>
        <authorList>
            <person name="Joergensen T.S."/>
            <person name="Alvarez Arevalo M."/>
            <person name="Sterndorff E.B."/>
            <person name="Faurdal D."/>
            <person name="Vuksanovic O."/>
            <person name="Mourched A.-S."/>
            <person name="Charusanti P."/>
            <person name="Shaw S."/>
            <person name="Blin K."/>
            <person name="Weber T."/>
        </authorList>
    </citation>
    <scope>NUCLEOTIDE SEQUENCE</scope>
    <source>
        <strain evidence="4">NBC_00256</strain>
    </source>
</reference>
<feature type="transmembrane region" description="Helical" evidence="2">
    <location>
        <begin position="15"/>
        <end position="35"/>
    </location>
</feature>
<keyword evidence="2" id="KW-1133">Transmembrane helix</keyword>
<evidence type="ECO:0000313" key="5">
    <source>
        <dbReference type="Proteomes" id="UP001432190"/>
    </source>
</evidence>
<dbReference type="RefSeq" id="WP_328850473.1">
    <property type="nucleotide sequence ID" value="NZ_CP108084.1"/>
</dbReference>
<feature type="transmembrane region" description="Helical" evidence="2">
    <location>
        <begin position="315"/>
        <end position="337"/>
    </location>
</feature>
<keyword evidence="2" id="KW-0812">Transmembrane</keyword>
<dbReference type="Proteomes" id="UP001432190">
    <property type="component" value="Chromosome"/>
</dbReference>